<evidence type="ECO:0000256" key="9">
    <source>
        <dbReference type="ARBA" id="ARBA00023157"/>
    </source>
</evidence>
<dbReference type="Pfam" id="PF00728">
    <property type="entry name" value="Glyco_hydro_20"/>
    <property type="match status" value="1"/>
</dbReference>
<evidence type="ECO:0000256" key="6">
    <source>
        <dbReference type="ARBA" id="ARBA00022729"/>
    </source>
</evidence>
<dbReference type="PIRSF" id="PIRSF001093">
    <property type="entry name" value="B-hxosamndse_ab_euk"/>
    <property type="match status" value="1"/>
</dbReference>
<dbReference type="SMART" id="SM00499">
    <property type="entry name" value="AAI"/>
    <property type="match status" value="1"/>
</dbReference>
<keyword evidence="17" id="KW-1185">Reference proteome</keyword>
<evidence type="ECO:0000256" key="14">
    <source>
        <dbReference type="SAM" id="SignalP"/>
    </source>
</evidence>
<dbReference type="FunFam" id="3.20.20.80:FF:000063">
    <property type="entry name" value="Beta-hexosaminidase"/>
    <property type="match status" value="1"/>
</dbReference>
<organism evidence="16 17">
    <name type="scientific">Prunus yedoensis var. nudiflora</name>
    <dbReference type="NCBI Taxonomy" id="2094558"/>
    <lineage>
        <taxon>Eukaryota</taxon>
        <taxon>Viridiplantae</taxon>
        <taxon>Streptophyta</taxon>
        <taxon>Embryophyta</taxon>
        <taxon>Tracheophyta</taxon>
        <taxon>Spermatophyta</taxon>
        <taxon>Magnoliopsida</taxon>
        <taxon>eudicotyledons</taxon>
        <taxon>Gunneridae</taxon>
        <taxon>Pentapetalae</taxon>
        <taxon>rosids</taxon>
        <taxon>fabids</taxon>
        <taxon>Rosales</taxon>
        <taxon>Rosaceae</taxon>
        <taxon>Amygdaloideae</taxon>
        <taxon>Amygdaleae</taxon>
        <taxon>Prunus</taxon>
    </lineage>
</organism>
<feature type="signal peptide" evidence="14">
    <location>
        <begin position="1"/>
        <end position="27"/>
    </location>
</feature>
<evidence type="ECO:0000256" key="3">
    <source>
        <dbReference type="ARBA" id="ARBA00006285"/>
    </source>
</evidence>
<keyword evidence="10" id="KW-0325">Glycoprotein</keyword>
<dbReference type="CDD" id="cd01960">
    <property type="entry name" value="nsLTP1"/>
    <property type="match status" value="1"/>
</dbReference>
<dbReference type="GO" id="GO:0030203">
    <property type="term" value="P:glycosaminoglycan metabolic process"/>
    <property type="evidence" value="ECO:0007669"/>
    <property type="project" value="TreeGrafter"/>
</dbReference>
<dbReference type="GO" id="GO:0008289">
    <property type="term" value="F:lipid binding"/>
    <property type="evidence" value="ECO:0007669"/>
    <property type="project" value="UniProtKB-KW"/>
</dbReference>
<reference evidence="16 17" key="1">
    <citation type="submission" date="2018-02" db="EMBL/GenBank/DDBJ databases">
        <title>Draft genome of wild Prunus yedoensis var. nudiflora.</title>
        <authorList>
            <person name="Baek S."/>
            <person name="Kim J.-H."/>
            <person name="Choi K."/>
            <person name="Kim G.-B."/>
            <person name="Cho A."/>
            <person name="Jang H."/>
            <person name="Shin C.-H."/>
            <person name="Yu H.-J."/>
            <person name="Mun J.-H."/>
        </authorList>
    </citation>
    <scope>NUCLEOTIDE SEQUENCE [LARGE SCALE GENOMIC DNA]</scope>
    <source>
        <strain evidence="17">cv. Jeju island</strain>
        <tissue evidence="16">Leaf</tissue>
    </source>
</reference>
<keyword evidence="8" id="KW-0446">Lipid-binding</keyword>
<dbReference type="PRINTS" id="PR00738">
    <property type="entry name" value="GLHYDRLASE20"/>
</dbReference>
<keyword evidence="6 14" id="KW-0732">Signal</keyword>
<dbReference type="InterPro" id="IPR016140">
    <property type="entry name" value="Bifunc_inhib/LTP/seed_store"/>
</dbReference>
<comment type="function">
    <text evidence="2">Plant non-specific lipid-transfer proteins transfer phospholipids as well as galactolipids across membranes. May play a role in wax or cutin deposition in the cell walls of expanding epidermal cells and certain secretory tissues.</text>
</comment>
<dbReference type="GO" id="GO:0016020">
    <property type="term" value="C:membrane"/>
    <property type="evidence" value="ECO:0007669"/>
    <property type="project" value="TreeGrafter"/>
</dbReference>
<keyword evidence="5" id="KW-0813">Transport</keyword>
<feature type="domain" description="Bifunctional inhibitor/plant lipid transfer protein/seed storage helical" evidence="15">
    <location>
        <begin position="576"/>
        <end position="660"/>
    </location>
</feature>
<dbReference type="PROSITE" id="PS00597">
    <property type="entry name" value="PLANT_LTP"/>
    <property type="match status" value="1"/>
</dbReference>
<dbReference type="GO" id="GO:0004563">
    <property type="term" value="F:beta-N-acetylhexosaminidase activity"/>
    <property type="evidence" value="ECO:0007669"/>
    <property type="project" value="UniProtKB-EC"/>
</dbReference>
<dbReference type="InterPro" id="IPR015883">
    <property type="entry name" value="Glyco_hydro_20_cat"/>
</dbReference>
<evidence type="ECO:0000256" key="8">
    <source>
        <dbReference type="ARBA" id="ARBA00023121"/>
    </source>
</evidence>
<evidence type="ECO:0000256" key="2">
    <source>
        <dbReference type="ARBA" id="ARBA00003211"/>
    </source>
</evidence>
<feature type="chain" id="PRO_5016314693" description="Beta-hexosaminidase" evidence="14">
    <location>
        <begin position="28"/>
        <end position="664"/>
    </location>
</feature>
<dbReference type="Gene3D" id="1.10.110.10">
    <property type="entry name" value="Plant lipid-transfer and hydrophobic proteins"/>
    <property type="match status" value="1"/>
</dbReference>
<evidence type="ECO:0000259" key="15">
    <source>
        <dbReference type="SMART" id="SM00499"/>
    </source>
</evidence>
<dbReference type="PANTHER" id="PTHR22600">
    <property type="entry name" value="BETA-HEXOSAMINIDASE"/>
    <property type="match status" value="1"/>
</dbReference>
<evidence type="ECO:0000256" key="12">
    <source>
        <dbReference type="PIRNR" id="PIRNR001093"/>
    </source>
</evidence>
<dbReference type="InterPro" id="IPR029018">
    <property type="entry name" value="Hex-like_dom2"/>
</dbReference>
<dbReference type="Pfam" id="PF14845">
    <property type="entry name" value="Glycohydro_20b2"/>
    <property type="match status" value="1"/>
</dbReference>
<keyword evidence="11 12" id="KW-0326">Glycosidase</keyword>
<dbReference type="InterPro" id="IPR029019">
    <property type="entry name" value="HEX_eukaryotic_N"/>
</dbReference>
<evidence type="ECO:0000256" key="5">
    <source>
        <dbReference type="ARBA" id="ARBA00022448"/>
    </source>
</evidence>
<evidence type="ECO:0000256" key="13">
    <source>
        <dbReference type="PIRSR" id="PIRSR001093-1"/>
    </source>
</evidence>
<evidence type="ECO:0000313" key="17">
    <source>
        <dbReference type="Proteomes" id="UP000250321"/>
    </source>
</evidence>
<keyword evidence="7 12" id="KW-0378">Hydrolase</keyword>
<dbReference type="STRING" id="2094558.A0A314V029"/>
<dbReference type="Proteomes" id="UP000250321">
    <property type="component" value="Unassembled WGS sequence"/>
</dbReference>
<comment type="caution">
    <text evidence="16">The sequence shown here is derived from an EMBL/GenBank/DDBJ whole genome shotgun (WGS) entry which is preliminary data.</text>
</comment>
<comment type="similarity">
    <text evidence="3 12">Belongs to the glycosyl hydrolase 20 family.</text>
</comment>
<gene>
    <name evidence="16" type="ORF">Pyn_35884</name>
</gene>
<comment type="similarity">
    <text evidence="4">Belongs to the plant LTP family.</text>
</comment>
<evidence type="ECO:0000256" key="10">
    <source>
        <dbReference type="ARBA" id="ARBA00023180"/>
    </source>
</evidence>
<dbReference type="InterPro" id="IPR025705">
    <property type="entry name" value="Beta_hexosaminidase_sua/sub"/>
</dbReference>
<proteinExistence type="inferred from homology"/>
<dbReference type="SUPFAM" id="SSF51445">
    <property type="entry name" value="(Trans)glycosidases"/>
    <property type="match status" value="1"/>
</dbReference>
<dbReference type="GO" id="GO:0006869">
    <property type="term" value="P:lipid transport"/>
    <property type="evidence" value="ECO:0007669"/>
    <property type="project" value="InterPro"/>
</dbReference>
<protein>
    <recommendedName>
        <fullName evidence="12">Beta-hexosaminidase</fullName>
        <ecNumber evidence="12">3.2.1.52</ecNumber>
    </recommendedName>
</protein>
<dbReference type="InterPro" id="IPR017853">
    <property type="entry name" value="GH"/>
</dbReference>
<comment type="catalytic activity">
    <reaction evidence="1 12">
        <text>Hydrolysis of terminal non-reducing N-acetyl-D-hexosamine residues in N-acetyl-beta-D-hexosaminides.</text>
        <dbReference type="EC" id="3.2.1.52"/>
    </reaction>
</comment>
<dbReference type="PANTHER" id="PTHR22600:SF26">
    <property type="entry name" value="BETA-N-ACETYLHEXOSAMINIDASE"/>
    <property type="match status" value="1"/>
</dbReference>
<evidence type="ECO:0000256" key="1">
    <source>
        <dbReference type="ARBA" id="ARBA00001231"/>
    </source>
</evidence>
<sequence>MFSAFNTFNASALQILIILSLLLASAAQISFSSSQSNSNSGVNVWPKPRNFSWPQPQQANLLSPNFTITFPDHHKYLSSSVKRYLQLILSEHHLPLVNPSSFIHINTSAPPLLTLSVTVADLSAPLHHGVDESYTLTIPIAGGAADLAAQTAWGAMRGLETFSQLVWGDPSLVAVGVYVWDSPLFGHRGVMLDTSRNFYGVQDILRTIEAMSANKLNVFHWHITDSHSFPLMVPSEPELASKGSYGYSMQYSPADVTKIVEFGLEHGVRVLPEIDSPGHTGSWAAAYPDIVTCANMFWWPDGVDWADRPASEPGTGHLNPLNPKTYQVLKNIIRDVATLFPEPFYHGGADEIIPGCWKADPTIQSFLSGGGTLSQLLEHFVNSTFPYIVSLNRTVVYWEDVLLDDNIKVQSTALPQEHTILQTWNNGHNNTKRIVSSGYRVIVSSSEFYYLDCGHGDFLGNDSIYDQQTGSEAKDGGSWCGPFKTWQTIYNYDITYGLTEEEVKLVLGGEVALWSEQADPTVLDARIWPRASAVAESLWSGNRDEKGMKRYAEATDRLNEWRSRTVARVSEAAISCSDVTKDLRPCLSYLVNGSGKPPPACCAGASALASAASTSADKKVACGCIKSAAQKINLNVQLAQALPGNCGINLPFSISPNTDCSKVG</sequence>
<dbReference type="SUPFAM" id="SSF47699">
    <property type="entry name" value="Bifunctional inhibitor/lipid-transfer protein/seed storage 2S albumin"/>
    <property type="match status" value="1"/>
</dbReference>
<dbReference type="InterPro" id="IPR036312">
    <property type="entry name" value="Bifun_inhib/LTP/seed_sf"/>
</dbReference>
<dbReference type="Gene3D" id="3.30.379.10">
    <property type="entry name" value="Chitobiase/beta-hexosaminidase domain 2-like"/>
    <property type="match status" value="1"/>
</dbReference>
<dbReference type="EC" id="3.2.1.52" evidence="12"/>
<dbReference type="Gene3D" id="3.20.20.80">
    <property type="entry name" value="Glycosidases"/>
    <property type="match status" value="1"/>
</dbReference>
<dbReference type="AlphaFoldDB" id="A0A314V029"/>
<dbReference type="InterPro" id="IPR000528">
    <property type="entry name" value="Plant_nsLTP"/>
</dbReference>
<dbReference type="GO" id="GO:0005975">
    <property type="term" value="P:carbohydrate metabolic process"/>
    <property type="evidence" value="ECO:0007669"/>
    <property type="project" value="InterPro"/>
</dbReference>
<dbReference type="CDD" id="cd06562">
    <property type="entry name" value="GH20_HexA_HexB-like"/>
    <property type="match status" value="1"/>
</dbReference>
<evidence type="ECO:0000256" key="11">
    <source>
        <dbReference type="ARBA" id="ARBA00023295"/>
    </source>
</evidence>
<dbReference type="EMBL" id="PJQY01002721">
    <property type="protein sequence ID" value="PQM43110.1"/>
    <property type="molecule type" value="Genomic_DNA"/>
</dbReference>
<accession>A0A314V029</accession>
<dbReference type="SUPFAM" id="SSF55545">
    <property type="entry name" value="beta-N-acetylhexosaminidase-like domain"/>
    <property type="match status" value="1"/>
</dbReference>
<name>A0A314V029_PRUYE</name>
<dbReference type="Pfam" id="PF00234">
    <property type="entry name" value="Tryp_alpha_amyl"/>
    <property type="match status" value="1"/>
</dbReference>
<evidence type="ECO:0000256" key="4">
    <source>
        <dbReference type="ARBA" id="ARBA00009748"/>
    </source>
</evidence>
<evidence type="ECO:0000256" key="7">
    <source>
        <dbReference type="ARBA" id="ARBA00022801"/>
    </source>
</evidence>
<keyword evidence="9" id="KW-1015">Disulfide bond</keyword>
<feature type="active site" description="Proton donor" evidence="13">
    <location>
        <position position="351"/>
    </location>
</feature>
<dbReference type="OrthoDB" id="428480at2759"/>
<evidence type="ECO:0000313" key="16">
    <source>
        <dbReference type="EMBL" id="PQM43110.1"/>
    </source>
</evidence>